<feature type="compositionally biased region" description="Acidic residues" evidence="10">
    <location>
        <begin position="49"/>
        <end position="67"/>
    </location>
</feature>
<proteinExistence type="predicted"/>
<feature type="region of interest" description="Disordered" evidence="10">
    <location>
        <begin position="339"/>
        <end position="389"/>
    </location>
</feature>
<evidence type="ECO:0000256" key="1">
    <source>
        <dbReference type="ARBA" id="ARBA00004123"/>
    </source>
</evidence>
<accession>A0A3L6ETS7</accession>
<keyword evidence="4 9" id="KW-0863">Zinc-finger</keyword>
<evidence type="ECO:0000256" key="9">
    <source>
        <dbReference type="PROSITE-ProRule" id="PRU00042"/>
    </source>
</evidence>
<keyword evidence="6" id="KW-0805">Transcription regulation</keyword>
<dbReference type="Pfam" id="PF13912">
    <property type="entry name" value="zf-C2H2_6"/>
    <property type="match status" value="2"/>
</dbReference>
<dbReference type="Proteomes" id="UP000251960">
    <property type="component" value="Chromosome 5"/>
</dbReference>
<evidence type="ECO:0000256" key="4">
    <source>
        <dbReference type="ARBA" id="ARBA00022771"/>
    </source>
</evidence>
<evidence type="ECO:0000256" key="7">
    <source>
        <dbReference type="ARBA" id="ARBA00023163"/>
    </source>
</evidence>
<feature type="region of interest" description="Disordered" evidence="10">
    <location>
        <begin position="1"/>
        <end position="174"/>
    </location>
</feature>
<dbReference type="ExpressionAtlas" id="A0A3L6ETS7">
    <property type="expression patterns" value="baseline and differential"/>
</dbReference>
<dbReference type="GO" id="GO:0005634">
    <property type="term" value="C:nucleus"/>
    <property type="evidence" value="ECO:0007669"/>
    <property type="project" value="UniProtKB-SubCell"/>
</dbReference>
<dbReference type="InterPro" id="IPR013087">
    <property type="entry name" value="Znf_C2H2_type"/>
</dbReference>
<evidence type="ECO:0000256" key="8">
    <source>
        <dbReference type="ARBA" id="ARBA00023242"/>
    </source>
</evidence>
<feature type="compositionally biased region" description="Polar residues" evidence="10">
    <location>
        <begin position="103"/>
        <end position="118"/>
    </location>
</feature>
<evidence type="ECO:0000259" key="11">
    <source>
        <dbReference type="PROSITE" id="PS50157"/>
    </source>
</evidence>
<dbReference type="SMART" id="SM00355">
    <property type="entry name" value="ZnF_C2H2"/>
    <property type="match status" value="2"/>
</dbReference>
<name>A0A3L6ETS7_MAIZE</name>
<organism evidence="12 13">
    <name type="scientific">Zea mays</name>
    <name type="common">Maize</name>
    <dbReference type="NCBI Taxonomy" id="4577"/>
    <lineage>
        <taxon>Eukaryota</taxon>
        <taxon>Viridiplantae</taxon>
        <taxon>Streptophyta</taxon>
        <taxon>Embryophyta</taxon>
        <taxon>Tracheophyta</taxon>
        <taxon>Spermatophyta</taxon>
        <taxon>Magnoliopsida</taxon>
        <taxon>Liliopsida</taxon>
        <taxon>Poales</taxon>
        <taxon>Poaceae</taxon>
        <taxon>PACMAD clade</taxon>
        <taxon>Panicoideae</taxon>
        <taxon>Andropogonodae</taxon>
        <taxon>Andropogoneae</taxon>
        <taxon>Tripsacinae</taxon>
        <taxon>Zea</taxon>
    </lineage>
</organism>
<evidence type="ECO:0000256" key="3">
    <source>
        <dbReference type="ARBA" id="ARBA00022737"/>
    </source>
</evidence>
<comment type="caution">
    <text evidence="12">The sequence shown here is derived from an EMBL/GenBank/DDBJ whole genome shotgun (WGS) entry which is preliminary data.</text>
</comment>
<dbReference type="PROSITE" id="PS50157">
    <property type="entry name" value="ZINC_FINGER_C2H2_2"/>
    <property type="match status" value="1"/>
</dbReference>
<keyword evidence="8" id="KW-0539">Nucleus</keyword>
<feature type="compositionally biased region" description="Low complexity" evidence="10">
    <location>
        <begin position="360"/>
        <end position="372"/>
    </location>
</feature>
<keyword evidence="3" id="KW-0677">Repeat</keyword>
<evidence type="ECO:0000256" key="5">
    <source>
        <dbReference type="ARBA" id="ARBA00022833"/>
    </source>
</evidence>
<dbReference type="PROSITE" id="PS00028">
    <property type="entry name" value="ZINC_FINGER_C2H2_1"/>
    <property type="match status" value="2"/>
</dbReference>
<dbReference type="AlphaFoldDB" id="A0A3L6ETS7"/>
<dbReference type="PANTHER" id="PTHR26374:SF399">
    <property type="entry name" value="OS03G0698300 PROTEIN"/>
    <property type="match status" value="1"/>
</dbReference>
<dbReference type="GO" id="GO:0008270">
    <property type="term" value="F:zinc ion binding"/>
    <property type="evidence" value="ECO:0007669"/>
    <property type="project" value="UniProtKB-KW"/>
</dbReference>
<gene>
    <name evidence="12" type="ORF">Zm00014a_039842</name>
</gene>
<evidence type="ECO:0000256" key="2">
    <source>
        <dbReference type="ARBA" id="ARBA00022723"/>
    </source>
</evidence>
<dbReference type="PANTHER" id="PTHR26374">
    <property type="entry name" value="ZINC FINGER PROTEIN ZAT5"/>
    <property type="match status" value="1"/>
</dbReference>
<sequence>MVVGEQDYYYSSSDSDDEDVSRYVFLARQPVPVGRHHPEEDDRDASFANDDDDGGGGDGTAGEEESEGGVCRRNKRPLLEILDDDAPPPTKKAQVELIIASPLATQTPPSGSESSNLASPPLAGESGSEGSHDKAHGHRAPREQGRAKNATKNQRGACGKRGRSSGCDVDGDRDRDAHRHAVAVAAKTGASSGATSGRFTFTCSLCDRCFDSHQALGGHVLGHHRKRAKIAIAAGAVHDVVDDKVHGKGKGKGKGGVGVPVFAGSHDIAVSSGHGFTYGNSRSDKKMDIGTASPNRKVVVAGTCREGANGNGNGHGDGCRTRYKCKVCGTECLTGRALGGHMGKHQKRLPVGGGGKADRSPSPATRTTTARPLAQLFGAERLQREIRPS</sequence>
<protein>
    <recommendedName>
        <fullName evidence="11">C2H2-type domain-containing protein</fullName>
    </recommendedName>
</protein>
<comment type="subcellular location">
    <subcellularLocation>
        <location evidence="1">Nucleus</location>
    </subcellularLocation>
</comment>
<dbReference type="EMBL" id="NCVQ01000006">
    <property type="protein sequence ID" value="PWZ24472.1"/>
    <property type="molecule type" value="Genomic_DNA"/>
</dbReference>
<evidence type="ECO:0000256" key="10">
    <source>
        <dbReference type="SAM" id="MobiDB-lite"/>
    </source>
</evidence>
<reference evidence="12 13" key="1">
    <citation type="journal article" date="2018" name="Nat. Genet.">
        <title>Extensive intraspecific gene order and gene structural variations between Mo17 and other maize genomes.</title>
        <authorList>
            <person name="Sun S."/>
            <person name="Zhou Y."/>
            <person name="Chen J."/>
            <person name="Shi J."/>
            <person name="Zhao H."/>
            <person name="Zhao H."/>
            <person name="Song W."/>
            <person name="Zhang M."/>
            <person name="Cui Y."/>
            <person name="Dong X."/>
            <person name="Liu H."/>
            <person name="Ma X."/>
            <person name="Jiao Y."/>
            <person name="Wang B."/>
            <person name="Wei X."/>
            <person name="Stein J.C."/>
            <person name="Glaubitz J.C."/>
            <person name="Lu F."/>
            <person name="Yu G."/>
            <person name="Liang C."/>
            <person name="Fengler K."/>
            <person name="Li B."/>
            <person name="Rafalski A."/>
            <person name="Schnable P.S."/>
            <person name="Ware D.H."/>
            <person name="Buckler E.S."/>
            <person name="Lai J."/>
        </authorList>
    </citation>
    <scope>NUCLEOTIDE SEQUENCE [LARGE SCALE GENOMIC DNA]</scope>
    <source>
        <strain evidence="13">cv. Missouri 17</strain>
        <tissue evidence="12">Seedling</tissue>
    </source>
</reference>
<keyword evidence="7" id="KW-0804">Transcription</keyword>
<keyword evidence="5" id="KW-0862">Zinc</keyword>
<evidence type="ECO:0000313" key="12">
    <source>
        <dbReference type="EMBL" id="PWZ24472.1"/>
    </source>
</evidence>
<feature type="compositionally biased region" description="Basic and acidic residues" evidence="10">
    <location>
        <begin position="130"/>
        <end position="146"/>
    </location>
</feature>
<feature type="domain" description="C2H2-type" evidence="11">
    <location>
        <begin position="201"/>
        <end position="228"/>
    </location>
</feature>
<keyword evidence="2" id="KW-0479">Metal-binding</keyword>
<evidence type="ECO:0000256" key="6">
    <source>
        <dbReference type="ARBA" id="ARBA00023015"/>
    </source>
</evidence>
<evidence type="ECO:0000313" key="13">
    <source>
        <dbReference type="Proteomes" id="UP000251960"/>
    </source>
</evidence>